<name>A0A2P8D2M4_9BACT</name>
<organism evidence="5 6">
    <name type="scientific">Taibaiella chishuiensis</name>
    <dbReference type="NCBI Taxonomy" id="1434707"/>
    <lineage>
        <taxon>Bacteria</taxon>
        <taxon>Pseudomonadati</taxon>
        <taxon>Bacteroidota</taxon>
        <taxon>Chitinophagia</taxon>
        <taxon>Chitinophagales</taxon>
        <taxon>Chitinophagaceae</taxon>
        <taxon>Taibaiella</taxon>
    </lineage>
</organism>
<feature type="chain" id="PRO_5015197580" evidence="2">
    <location>
        <begin position="22"/>
        <end position="275"/>
    </location>
</feature>
<keyword evidence="6" id="KW-1185">Reference proteome</keyword>
<dbReference type="OrthoDB" id="662756at2"/>
<keyword evidence="1 2" id="KW-0732">Signal</keyword>
<protein>
    <submittedName>
        <fullName evidence="5">Polysaccharide export outer membrane protein</fullName>
    </submittedName>
</protein>
<dbReference type="InterPro" id="IPR019554">
    <property type="entry name" value="Soluble_ligand-bd"/>
</dbReference>
<dbReference type="RefSeq" id="WP_106523362.1">
    <property type="nucleotide sequence ID" value="NZ_PYGD01000005.1"/>
</dbReference>
<dbReference type="EMBL" id="PYGD01000005">
    <property type="protein sequence ID" value="PSK91461.1"/>
    <property type="molecule type" value="Genomic_DNA"/>
</dbReference>
<reference evidence="5 6" key="1">
    <citation type="submission" date="2018-03" db="EMBL/GenBank/DDBJ databases">
        <title>Genomic Encyclopedia of Type Strains, Phase III (KMG-III): the genomes of soil and plant-associated and newly described type strains.</title>
        <authorList>
            <person name="Whitman W."/>
        </authorList>
    </citation>
    <scope>NUCLEOTIDE SEQUENCE [LARGE SCALE GENOMIC DNA]</scope>
    <source>
        <strain evidence="5 6">CGMCC 1.12700</strain>
    </source>
</reference>
<evidence type="ECO:0000256" key="1">
    <source>
        <dbReference type="ARBA" id="ARBA00022729"/>
    </source>
</evidence>
<feature type="domain" description="Soluble ligand binding" evidence="4">
    <location>
        <begin position="159"/>
        <end position="213"/>
    </location>
</feature>
<proteinExistence type="predicted"/>
<feature type="domain" description="Polysaccharide export protein N-terminal" evidence="3">
    <location>
        <begin position="52"/>
        <end position="155"/>
    </location>
</feature>
<dbReference type="PANTHER" id="PTHR33619">
    <property type="entry name" value="POLYSACCHARIDE EXPORT PROTEIN GFCE-RELATED"/>
    <property type="match status" value="1"/>
</dbReference>
<dbReference type="Proteomes" id="UP000240572">
    <property type="component" value="Unassembled WGS sequence"/>
</dbReference>
<evidence type="ECO:0000259" key="4">
    <source>
        <dbReference type="Pfam" id="PF10531"/>
    </source>
</evidence>
<evidence type="ECO:0000313" key="6">
    <source>
        <dbReference type="Proteomes" id="UP000240572"/>
    </source>
</evidence>
<dbReference type="Pfam" id="PF10531">
    <property type="entry name" value="SLBB"/>
    <property type="match status" value="1"/>
</dbReference>
<dbReference type="PROSITE" id="PS51257">
    <property type="entry name" value="PROKAR_LIPOPROTEIN"/>
    <property type="match status" value="1"/>
</dbReference>
<dbReference type="InterPro" id="IPR003715">
    <property type="entry name" value="Poly_export_N"/>
</dbReference>
<feature type="signal peptide" evidence="2">
    <location>
        <begin position="1"/>
        <end position="21"/>
    </location>
</feature>
<accession>A0A2P8D2M4</accession>
<dbReference type="PANTHER" id="PTHR33619:SF3">
    <property type="entry name" value="POLYSACCHARIDE EXPORT PROTEIN GFCE-RELATED"/>
    <property type="match status" value="1"/>
</dbReference>
<gene>
    <name evidence="5" type="ORF">B0I18_10544</name>
</gene>
<evidence type="ECO:0000256" key="2">
    <source>
        <dbReference type="SAM" id="SignalP"/>
    </source>
</evidence>
<sequence length="275" mass="30071">MMKSKRLLIILSALLALTAMQSCKSYKNVPYFKNVSDSAYMYRNGIEVAAQPYKDIQIQPDDILQVTVLTLDAATTGTGTNGQMDMIQDPLSSSNPLANNANRNIAGYLVDKEGNIELPIAGKVKVGGLSTSDAKEAIRLKVLQFYKEPVVNVRLANFKVTVLGEVLKPGSYLVASEKATILDALGLAGDMTIYGKRENVMLVRRDGDKQKMIRFNLNSTDLIQSPYYYLRQGDVVYVEPGKGKAAATDASMVRTYGIIASTLSLLVIIATRVNF</sequence>
<comment type="caution">
    <text evidence="5">The sequence shown here is derived from an EMBL/GenBank/DDBJ whole genome shotgun (WGS) entry which is preliminary data.</text>
</comment>
<dbReference type="Pfam" id="PF02563">
    <property type="entry name" value="Poly_export"/>
    <property type="match status" value="1"/>
</dbReference>
<dbReference type="Gene3D" id="3.30.1950.10">
    <property type="entry name" value="wza like domain"/>
    <property type="match status" value="1"/>
</dbReference>
<evidence type="ECO:0000259" key="3">
    <source>
        <dbReference type="Pfam" id="PF02563"/>
    </source>
</evidence>
<evidence type="ECO:0000313" key="5">
    <source>
        <dbReference type="EMBL" id="PSK91461.1"/>
    </source>
</evidence>
<dbReference type="GO" id="GO:0015159">
    <property type="term" value="F:polysaccharide transmembrane transporter activity"/>
    <property type="evidence" value="ECO:0007669"/>
    <property type="project" value="InterPro"/>
</dbReference>
<dbReference type="AlphaFoldDB" id="A0A2P8D2M4"/>
<dbReference type="InterPro" id="IPR049712">
    <property type="entry name" value="Poly_export"/>
</dbReference>